<dbReference type="EMBL" id="JALJOS010000091">
    <property type="protein sequence ID" value="KAK9816110.1"/>
    <property type="molecule type" value="Genomic_DNA"/>
</dbReference>
<feature type="compositionally biased region" description="Basic residues" evidence="1">
    <location>
        <begin position="10"/>
        <end position="19"/>
    </location>
</feature>
<dbReference type="Pfam" id="PF07484">
    <property type="entry name" value="Collar"/>
    <property type="match status" value="1"/>
</dbReference>
<evidence type="ECO:0000256" key="1">
    <source>
        <dbReference type="SAM" id="MobiDB-lite"/>
    </source>
</evidence>
<feature type="domain" description="Phage tail collar" evidence="2">
    <location>
        <begin position="715"/>
        <end position="778"/>
    </location>
</feature>
<accession>A0AAW1Q5H4</accession>
<organism evidence="3 4">
    <name type="scientific">Apatococcus lobatus</name>
    <dbReference type="NCBI Taxonomy" id="904363"/>
    <lineage>
        <taxon>Eukaryota</taxon>
        <taxon>Viridiplantae</taxon>
        <taxon>Chlorophyta</taxon>
        <taxon>core chlorophytes</taxon>
        <taxon>Trebouxiophyceae</taxon>
        <taxon>Chlorellales</taxon>
        <taxon>Chlorellaceae</taxon>
        <taxon>Apatococcus</taxon>
    </lineage>
</organism>
<feature type="region of interest" description="Disordered" evidence="1">
    <location>
        <begin position="1"/>
        <end position="81"/>
    </location>
</feature>
<protein>
    <recommendedName>
        <fullName evidence="2">Phage tail collar domain-containing protein</fullName>
    </recommendedName>
</protein>
<evidence type="ECO:0000313" key="4">
    <source>
        <dbReference type="Proteomes" id="UP001438707"/>
    </source>
</evidence>
<reference evidence="3 4" key="1">
    <citation type="journal article" date="2024" name="Nat. Commun.">
        <title>Phylogenomics reveals the evolutionary origins of lichenization in chlorophyte algae.</title>
        <authorList>
            <person name="Puginier C."/>
            <person name="Libourel C."/>
            <person name="Otte J."/>
            <person name="Skaloud P."/>
            <person name="Haon M."/>
            <person name="Grisel S."/>
            <person name="Petersen M."/>
            <person name="Berrin J.G."/>
            <person name="Delaux P.M."/>
            <person name="Dal Grande F."/>
            <person name="Keller J."/>
        </authorList>
    </citation>
    <scope>NUCLEOTIDE SEQUENCE [LARGE SCALE GENOMIC DNA]</scope>
    <source>
        <strain evidence="3 4">SAG 2145</strain>
    </source>
</reference>
<dbReference type="InterPro" id="IPR037053">
    <property type="entry name" value="Phage_tail_collar_dom_sf"/>
</dbReference>
<dbReference type="SUPFAM" id="SSF88874">
    <property type="entry name" value="Receptor-binding domain of short tail fibre protein gp12"/>
    <property type="match status" value="1"/>
</dbReference>
<evidence type="ECO:0000313" key="3">
    <source>
        <dbReference type="EMBL" id="KAK9816110.1"/>
    </source>
</evidence>
<dbReference type="AlphaFoldDB" id="A0AAW1Q5H4"/>
<dbReference type="Proteomes" id="UP001438707">
    <property type="component" value="Unassembled WGS sequence"/>
</dbReference>
<evidence type="ECO:0000259" key="2">
    <source>
        <dbReference type="Pfam" id="PF07484"/>
    </source>
</evidence>
<gene>
    <name evidence="3" type="ORF">WJX74_004099</name>
</gene>
<name>A0AAW1Q5H4_9CHLO</name>
<dbReference type="Gene3D" id="3.90.1340.10">
    <property type="entry name" value="Phage tail collar domain"/>
    <property type="match status" value="1"/>
</dbReference>
<proteinExistence type="predicted"/>
<comment type="caution">
    <text evidence="3">The sequence shown here is derived from an EMBL/GenBank/DDBJ whole genome shotgun (WGS) entry which is preliminary data.</text>
</comment>
<feature type="compositionally biased region" description="Pro residues" evidence="1">
    <location>
        <begin position="26"/>
        <end position="35"/>
    </location>
</feature>
<sequence length="972" mass="100024">MGAPSEMVVRRKCSRRRARQTTSSKEPPPPPPPPGKGTLGSTRKTKPGGPPPPPPAAPAAPARRPRGAALRQAETRANAATLGEEVLKYWAKRRGSGYVEEEVPEAVQDPAAVARARARTTARVERARKEAGDRGTAKGLADAAMVEWQRRYGPLPGPEPEPTIPDAPVAVVRMALPRAVRTSGKKKAASVGDMAEEMARVARARLRRQGQRRTDGGRHDVVHRGDEHPAAGAVIAKGSTLPVGGVITCVPGSAALGVNNPSPAYTLDVTGNANVSGNTITSGVQTSSINAGGQALTIGTASTPGIAVTGGSAPMVGIFQAVPAYTLDVTGTARATTSVITPSINTSGQSINIANTVWMPAAPVNNNAVQGRVGILNNNPQHTLDVIGDALLTSTVQSTGVLTPYIAYAGQTGHTFDITSGGVGLYQGSPKYSLDITGNLQATTGMNTPSITAPSDTLKLGTNVYLNGGKVGVFQSSPGSGAVPSSMPSGTTLDVAGIVRFLGTTNELCFMQSQTSSGGSAYMALGDSISTNAAAYLQYNNNGGSNNSVYLGLYPTQNLTLTSNYVGVMNLNPQFPLDVGGNANIGNALTAQVVKTPTIFSPGALSVMPFSASNAVTLGGSTGSPTLTAVNGNLGVQQSNPQYTLDVGGGARVTGNAAVSSLSTGTIGNNGNGVSFGSDTVTVPKMVLPQAASFTGNVNELAGTSALLASSMPLGTVLPWSATSSNALPTGFVECVSISYAPALSRYVYYSLYKLLGFAYGGDGNQTFAVPDLGGRTICGYVPQGGDSRFPESGHQAGEQTVTLDTTMIPSHSHGVSDGGHSHSYNQWNVRKFSATGSGQPSADYNIGKSYQTNNSGANISIQNTGGGNAHDNMQPYTVMRYIISVGPNNPNDLVMNFTSNAGTVINAVKTGDSGYLNQSDTWTTFSVNAHVQLNIYYANGGTISGVGYPGPQTNVPFSVTTGFIEWLTVSC</sequence>
<feature type="compositionally biased region" description="Pro residues" evidence="1">
    <location>
        <begin position="48"/>
        <end position="58"/>
    </location>
</feature>
<keyword evidence="4" id="KW-1185">Reference proteome</keyword>
<dbReference type="InterPro" id="IPR011083">
    <property type="entry name" value="Phage_tail_collar_dom"/>
</dbReference>